<feature type="transmembrane region" description="Helical" evidence="28">
    <location>
        <begin position="463"/>
        <end position="483"/>
    </location>
</feature>
<evidence type="ECO:0000313" key="31">
    <source>
        <dbReference type="Proteomes" id="UP000261540"/>
    </source>
</evidence>
<evidence type="ECO:0000256" key="25">
    <source>
        <dbReference type="ARBA" id="ARBA00037001"/>
    </source>
</evidence>
<evidence type="ECO:0000256" key="24">
    <source>
        <dbReference type="ARBA" id="ARBA00036998"/>
    </source>
</evidence>
<dbReference type="GO" id="GO:0015872">
    <property type="term" value="P:dopamine transport"/>
    <property type="evidence" value="ECO:0007669"/>
    <property type="project" value="UniProtKB-ARBA"/>
</dbReference>
<reference evidence="30" key="2">
    <citation type="submission" date="2025-09" db="UniProtKB">
        <authorList>
            <consortium name="Ensembl"/>
        </authorList>
    </citation>
    <scope>IDENTIFICATION</scope>
</reference>
<evidence type="ECO:0000256" key="26">
    <source>
        <dbReference type="ARBA" id="ARBA00072456"/>
    </source>
</evidence>
<dbReference type="Proteomes" id="UP000261540">
    <property type="component" value="Unplaced"/>
</dbReference>
<keyword evidence="8 28" id="KW-0812">Transmembrane</keyword>
<comment type="catalytic activity">
    <reaction evidence="23">
        <text>(R)-noradrenaline(out) = (R)-noradrenaline(in)</text>
        <dbReference type="Rhea" id="RHEA:73871"/>
        <dbReference type="ChEBI" id="CHEBI:72587"/>
    </reaction>
</comment>
<dbReference type="FunFam" id="1.20.1250.20:FF:000165">
    <property type="entry name" value="Solute carrier family 22 member 3"/>
    <property type="match status" value="1"/>
</dbReference>
<dbReference type="SUPFAM" id="SSF103473">
    <property type="entry name" value="MFS general substrate transporter"/>
    <property type="match status" value="1"/>
</dbReference>
<keyword evidence="14" id="KW-0539">Nucleus</keyword>
<feature type="transmembrane region" description="Helical" evidence="28">
    <location>
        <begin position="231"/>
        <end position="254"/>
    </location>
</feature>
<comment type="catalytic activity">
    <reaction evidence="19">
        <text>dopamine(out) = dopamine(in)</text>
        <dbReference type="Rhea" id="RHEA:73863"/>
        <dbReference type="ChEBI" id="CHEBI:59905"/>
    </reaction>
</comment>
<name>A0A3B3TC82_9TELE</name>
<protein>
    <recommendedName>
        <fullName evidence="26">Solute carrier family 22 member 3</fullName>
    </recommendedName>
    <alternativeName>
        <fullName evidence="27">Organic cation transporter 3</fullName>
    </alternativeName>
</protein>
<dbReference type="PANTHER" id="PTHR24064">
    <property type="entry name" value="SOLUTE CARRIER FAMILY 22 MEMBER"/>
    <property type="match status" value="1"/>
</dbReference>
<dbReference type="GO" id="GO:0016324">
    <property type="term" value="C:apical plasma membrane"/>
    <property type="evidence" value="ECO:0007669"/>
    <property type="project" value="UniProtKB-SubCell"/>
</dbReference>
<dbReference type="InterPro" id="IPR036259">
    <property type="entry name" value="MFS_trans_sf"/>
</dbReference>
<sequence length="554" mass="61585">MLPFDELLVAVGEFGPYQKRLCMLSCITGIFFAFLYVGVVFLGSTPGHWCREPGGETIQEMCGWTEEEFRQLTVPRSTLGTFSSCQRFDVDWNITRVDCGNRQDDPSSLNNTRLAPCTNGWAFDPSLSTIVSEFQLVCENAWQADLNQAFLNVGLLLGALVIGYGADRYGRKLCFLISIFGFGISGIGMIFSPNYMVLLVIRIIQGVFGKGAWMSAYVLVTEIVGSDQRRLVGTVAQLFFTAGVIILPGIAYLIPSWKTLQFSITAPCFLFLVYYWLLPESPRWLLSMKRTTEAMEIVKHMAKKNGKSLPQDYITMQLLQPGLEDNLSSNPVPWDVFKTPQMKKITLILMYAWFTSSVVYQGLIMRTGIVWGNLHLEFFITGVVELPSALLFYLTVDWLGRRIPFAVSNIIGGLSCLATAFIPEDISWLKTAIAIIGRLGITLGFEIVYLISTELYPTTLRNLGVSVVSSLSDIGGIAAPFLLFRLASVWTELPMVLYGLMSLIYGALVFLLPETKGIDLPESTEDIEACGVFPAITISQFSPIHKTTYSPDKV</sequence>
<evidence type="ECO:0000256" key="27">
    <source>
        <dbReference type="ARBA" id="ARBA00079877"/>
    </source>
</evidence>
<dbReference type="InterPro" id="IPR005828">
    <property type="entry name" value="MFS_sugar_transport-like"/>
</dbReference>
<feature type="transmembrane region" description="Helical" evidence="28">
    <location>
        <begin position="376"/>
        <end position="396"/>
    </location>
</feature>
<evidence type="ECO:0000256" key="2">
    <source>
        <dbReference type="ARBA" id="ARBA00004424"/>
    </source>
</evidence>
<dbReference type="InterPro" id="IPR004749">
    <property type="entry name" value="Orgcat_transp/SVOP"/>
</dbReference>
<dbReference type="PROSITE" id="PS50850">
    <property type="entry name" value="MFS"/>
    <property type="match status" value="1"/>
</dbReference>
<evidence type="ECO:0000256" key="10">
    <source>
        <dbReference type="ARBA" id="ARBA00023065"/>
    </source>
</evidence>
<keyword evidence="13" id="KW-0325">Glycoprotein</keyword>
<evidence type="ECO:0000256" key="11">
    <source>
        <dbReference type="ARBA" id="ARBA00023128"/>
    </source>
</evidence>
<feature type="transmembrane region" description="Helical" evidence="28">
    <location>
        <begin position="21"/>
        <end position="43"/>
    </location>
</feature>
<evidence type="ECO:0000256" key="7">
    <source>
        <dbReference type="ARBA" id="ARBA00022475"/>
    </source>
</evidence>
<comment type="catalytic activity">
    <reaction evidence="22">
        <text>guanidine(out) = guanidine(in)</text>
        <dbReference type="Rhea" id="RHEA:73883"/>
        <dbReference type="ChEBI" id="CHEBI:30087"/>
    </reaction>
</comment>
<accession>A0A3B3TC82</accession>
<dbReference type="NCBIfam" id="TIGR00898">
    <property type="entry name" value="2A0119"/>
    <property type="match status" value="1"/>
</dbReference>
<comment type="catalytic activity">
    <reaction evidence="25">
        <text>histamine(out) = histamine(in)</text>
        <dbReference type="Rhea" id="RHEA:73879"/>
        <dbReference type="ChEBI" id="CHEBI:58432"/>
    </reaction>
</comment>
<evidence type="ECO:0000256" key="20">
    <source>
        <dbReference type="ARBA" id="ARBA00036490"/>
    </source>
</evidence>
<dbReference type="Pfam" id="PF00083">
    <property type="entry name" value="Sugar_tr"/>
    <property type="match status" value="1"/>
</dbReference>
<evidence type="ECO:0000256" key="19">
    <source>
        <dbReference type="ARBA" id="ARBA00036483"/>
    </source>
</evidence>
<feature type="transmembrane region" description="Helical" evidence="28">
    <location>
        <begin position="403"/>
        <end position="422"/>
    </location>
</feature>
<keyword evidence="31" id="KW-1185">Reference proteome</keyword>
<comment type="catalytic activity">
    <reaction evidence="18">
        <text>serotonin(out) = serotonin(in)</text>
        <dbReference type="Rhea" id="RHEA:73867"/>
        <dbReference type="ChEBI" id="CHEBI:350546"/>
    </reaction>
</comment>
<evidence type="ECO:0000256" key="14">
    <source>
        <dbReference type="ARBA" id="ARBA00023242"/>
    </source>
</evidence>
<feature type="transmembrane region" description="Helical" evidence="28">
    <location>
        <begin position="260"/>
        <end position="278"/>
    </location>
</feature>
<dbReference type="GO" id="GO:0031966">
    <property type="term" value="C:mitochondrial membrane"/>
    <property type="evidence" value="ECO:0007669"/>
    <property type="project" value="UniProtKB-SubCell"/>
</dbReference>
<dbReference type="Gene3D" id="1.20.1250.20">
    <property type="entry name" value="MFS general substrate transporter like domains"/>
    <property type="match status" value="1"/>
</dbReference>
<keyword evidence="11" id="KW-0496">Mitochondrion</keyword>
<dbReference type="GO" id="GO:0015874">
    <property type="term" value="P:norepinephrine transport"/>
    <property type="evidence" value="ECO:0007669"/>
    <property type="project" value="UniProtKB-ARBA"/>
</dbReference>
<dbReference type="GO" id="GO:0016323">
    <property type="term" value="C:basolateral plasma membrane"/>
    <property type="evidence" value="ECO:0007669"/>
    <property type="project" value="UniProtKB-SubCell"/>
</dbReference>
<feature type="transmembrane region" description="Helical" evidence="28">
    <location>
        <begin position="173"/>
        <end position="191"/>
    </location>
</feature>
<proteinExistence type="inferred from homology"/>
<dbReference type="GO" id="GO:0015651">
    <property type="term" value="F:quaternary ammonium group transmembrane transporter activity"/>
    <property type="evidence" value="ECO:0007669"/>
    <property type="project" value="UniProtKB-ARBA"/>
</dbReference>
<dbReference type="GeneTree" id="ENSGT00940000155089"/>
<dbReference type="GO" id="GO:0005326">
    <property type="term" value="F:neurotransmitter transmembrane transporter activity"/>
    <property type="evidence" value="ECO:0007669"/>
    <property type="project" value="UniProtKB-ARBA"/>
</dbReference>
<comment type="catalytic activity">
    <reaction evidence="17">
        <text>L-histidyl-L-proline diketopiperazine(in) = L-histidyl-L-proline diketopiperazine(out)</text>
        <dbReference type="Rhea" id="RHEA:74787"/>
        <dbReference type="ChEBI" id="CHEBI:90039"/>
    </reaction>
</comment>
<evidence type="ECO:0000256" key="5">
    <source>
        <dbReference type="ARBA" id="ARBA00009203"/>
    </source>
</evidence>
<comment type="subcellular location">
    <subcellularLocation>
        <location evidence="2">Apical cell membrane</location>
        <topology evidence="2">Multi-pass membrane protein</topology>
    </subcellularLocation>
    <subcellularLocation>
        <location evidence="3">Basolateral cell membrane</location>
        <topology evidence="3">Multi-pass membrane protein</topology>
    </subcellularLocation>
    <subcellularLocation>
        <location evidence="1">Mitochondrion membrane</location>
    </subcellularLocation>
    <subcellularLocation>
        <location evidence="4">Nucleus outer membrane</location>
    </subcellularLocation>
</comment>
<dbReference type="STRING" id="1676925.ENSPKIP00000040028"/>
<comment type="catalytic activity">
    <reaction evidence="15">
        <text>agmatine(out) = agmatine(in)</text>
        <dbReference type="Rhea" id="RHEA:72131"/>
        <dbReference type="ChEBI" id="CHEBI:58145"/>
    </reaction>
</comment>
<evidence type="ECO:0000256" key="4">
    <source>
        <dbReference type="ARBA" id="ARBA00004649"/>
    </source>
</evidence>
<evidence type="ECO:0000256" key="17">
    <source>
        <dbReference type="ARBA" id="ARBA00035901"/>
    </source>
</evidence>
<dbReference type="PROSITE" id="PS00216">
    <property type="entry name" value="SUGAR_TRANSPORT_1"/>
    <property type="match status" value="1"/>
</dbReference>
<evidence type="ECO:0000259" key="29">
    <source>
        <dbReference type="PROSITE" id="PS50850"/>
    </source>
</evidence>
<dbReference type="GO" id="GO:0051608">
    <property type="term" value="P:histamine transport"/>
    <property type="evidence" value="ECO:0007669"/>
    <property type="project" value="UniProtKB-ARBA"/>
</dbReference>
<keyword evidence="9 28" id="KW-1133">Transmembrane helix</keyword>
<feature type="transmembrane region" description="Helical" evidence="28">
    <location>
        <begin position="428"/>
        <end position="451"/>
    </location>
</feature>
<dbReference type="Ensembl" id="ENSPKIT00000021045.1">
    <property type="protein sequence ID" value="ENSPKIP00000040028.1"/>
    <property type="gene ID" value="ENSPKIG00000017072.1"/>
</dbReference>
<dbReference type="InterPro" id="IPR020846">
    <property type="entry name" value="MFS_dom"/>
</dbReference>
<evidence type="ECO:0000256" key="22">
    <source>
        <dbReference type="ARBA" id="ARBA00036754"/>
    </source>
</evidence>
<dbReference type="GO" id="GO:0006811">
    <property type="term" value="P:monoatomic ion transport"/>
    <property type="evidence" value="ECO:0007669"/>
    <property type="project" value="UniProtKB-KW"/>
</dbReference>
<comment type="catalytic activity">
    <reaction evidence="24">
        <text>tyramine(in) = tyramine(out)</text>
        <dbReference type="Rhea" id="RHEA:74783"/>
        <dbReference type="ChEBI" id="CHEBI:327995"/>
    </reaction>
</comment>
<evidence type="ECO:0000256" key="9">
    <source>
        <dbReference type="ARBA" id="ARBA00022989"/>
    </source>
</evidence>
<comment type="catalytic activity">
    <reaction evidence="20">
        <text>spermidine(in) = spermidine(out)</text>
        <dbReference type="Rhea" id="RHEA:35039"/>
        <dbReference type="ChEBI" id="CHEBI:57834"/>
    </reaction>
</comment>
<evidence type="ECO:0000256" key="28">
    <source>
        <dbReference type="SAM" id="Phobius"/>
    </source>
</evidence>
<organism evidence="30 31">
    <name type="scientific">Paramormyrops kingsleyae</name>
    <dbReference type="NCBI Taxonomy" id="1676925"/>
    <lineage>
        <taxon>Eukaryota</taxon>
        <taxon>Metazoa</taxon>
        <taxon>Chordata</taxon>
        <taxon>Craniata</taxon>
        <taxon>Vertebrata</taxon>
        <taxon>Euteleostomi</taxon>
        <taxon>Actinopterygii</taxon>
        <taxon>Neopterygii</taxon>
        <taxon>Teleostei</taxon>
        <taxon>Osteoglossocephala</taxon>
        <taxon>Osteoglossomorpha</taxon>
        <taxon>Osteoglossiformes</taxon>
        <taxon>Mormyridae</taxon>
        <taxon>Paramormyrops</taxon>
    </lineage>
</organism>
<keyword evidence="6" id="KW-0813">Transport</keyword>
<feature type="domain" description="Major facilitator superfamily (MFS) profile" evidence="29">
    <location>
        <begin position="22"/>
        <end position="516"/>
    </location>
</feature>
<dbReference type="GO" id="GO:0006837">
    <property type="term" value="P:serotonin transport"/>
    <property type="evidence" value="ECO:0007669"/>
    <property type="project" value="UniProtKB-ARBA"/>
</dbReference>
<evidence type="ECO:0000256" key="8">
    <source>
        <dbReference type="ARBA" id="ARBA00022692"/>
    </source>
</evidence>
<keyword evidence="12 28" id="KW-0472">Membrane</keyword>
<keyword evidence="10" id="KW-0406">Ion transport</keyword>
<dbReference type="InterPro" id="IPR005829">
    <property type="entry name" value="Sugar_transporter_CS"/>
</dbReference>
<evidence type="ECO:0000256" key="12">
    <source>
        <dbReference type="ARBA" id="ARBA00023136"/>
    </source>
</evidence>
<comment type="catalytic activity">
    <reaction evidence="21">
        <text>(R)-salsolinol(in) = (R)-salsolinol(out)</text>
        <dbReference type="Rhea" id="RHEA:74791"/>
        <dbReference type="ChEBI" id="CHEBI:194082"/>
    </reaction>
</comment>
<evidence type="ECO:0000256" key="21">
    <source>
        <dbReference type="ARBA" id="ARBA00036661"/>
    </source>
</evidence>
<evidence type="ECO:0000256" key="6">
    <source>
        <dbReference type="ARBA" id="ARBA00022448"/>
    </source>
</evidence>
<feature type="transmembrane region" description="Helical" evidence="28">
    <location>
        <begin position="495"/>
        <end position="512"/>
    </location>
</feature>
<evidence type="ECO:0000256" key="16">
    <source>
        <dbReference type="ARBA" id="ARBA00035897"/>
    </source>
</evidence>
<feature type="transmembrane region" description="Helical" evidence="28">
    <location>
        <begin position="149"/>
        <end position="166"/>
    </location>
</feature>
<evidence type="ECO:0000256" key="13">
    <source>
        <dbReference type="ARBA" id="ARBA00023180"/>
    </source>
</evidence>
<keyword evidence="7" id="KW-1003">Cell membrane</keyword>
<evidence type="ECO:0000256" key="1">
    <source>
        <dbReference type="ARBA" id="ARBA00004325"/>
    </source>
</evidence>
<reference evidence="30" key="1">
    <citation type="submission" date="2025-08" db="UniProtKB">
        <authorList>
            <consortium name="Ensembl"/>
        </authorList>
    </citation>
    <scope>IDENTIFICATION</scope>
</reference>
<feature type="transmembrane region" description="Helical" evidence="28">
    <location>
        <begin position="345"/>
        <end position="364"/>
    </location>
</feature>
<dbReference type="GO" id="GO:0008504">
    <property type="term" value="F:monoamine transmembrane transporter activity"/>
    <property type="evidence" value="ECO:0007669"/>
    <property type="project" value="UniProtKB-ARBA"/>
</dbReference>
<evidence type="ECO:0000313" key="30">
    <source>
        <dbReference type="Ensembl" id="ENSPKIP00000040028.1"/>
    </source>
</evidence>
<feature type="transmembrane region" description="Helical" evidence="28">
    <location>
        <begin position="197"/>
        <end position="219"/>
    </location>
</feature>
<dbReference type="AlphaFoldDB" id="A0A3B3TC82"/>
<evidence type="ECO:0000256" key="3">
    <source>
        <dbReference type="ARBA" id="ARBA00004554"/>
    </source>
</evidence>
<evidence type="ECO:0000256" key="15">
    <source>
        <dbReference type="ARBA" id="ARBA00035884"/>
    </source>
</evidence>
<comment type="catalytic activity">
    <reaction evidence="16">
        <text>(R)-adrenaline(out) = (R)-adrenaline(in)</text>
        <dbReference type="Rhea" id="RHEA:73875"/>
        <dbReference type="ChEBI" id="CHEBI:71406"/>
    </reaction>
</comment>
<evidence type="ECO:0000256" key="18">
    <source>
        <dbReference type="ARBA" id="ARBA00036470"/>
    </source>
</evidence>
<dbReference type="GO" id="GO:0005640">
    <property type="term" value="C:nuclear outer membrane"/>
    <property type="evidence" value="ECO:0007669"/>
    <property type="project" value="UniProtKB-SubCell"/>
</dbReference>
<evidence type="ECO:0000256" key="23">
    <source>
        <dbReference type="ARBA" id="ARBA00036845"/>
    </source>
</evidence>
<comment type="similarity">
    <text evidence="5">Belongs to the major facilitator (TC 2.A.1) superfamily. Organic cation transporter (TC 2.A.1.19) family.</text>
</comment>